<evidence type="ECO:0000256" key="4">
    <source>
        <dbReference type="ARBA" id="ARBA00023054"/>
    </source>
</evidence>
<dbReference type="InterPro" id="IPR036610">
    <property type="entry name" value="PEBP-like_sf"/>
</dbReference>
<dbReference type="PANTHER" id="PTHR11362">
    <property type="entry name" value="PHOSPHATIDYLETHANOLAMINE-BINDING PROTEIN"/>
    <property type="match status" value="1"/>
</dbReference>
<evidence type="ECO:0000256" key="8">
    <source>
        <dbReference type="ARBA" id="ARBA00039444"/>
    </source>
</evidence>
<name>A0A914Z8Q2_9BILA</name>
<dbReference type="GO" id="GO:0005762">
    <property type="term" value="C:mitochondrial large ribosomal subunit"/>
    <property type="evidence" value="ECO:0007669"/>
    <property type="project" value="TreeGrafter"/>
</dbReference>
<comment type="subcellular location">
    <subcellularLocation>
        <location evidence="1">Mitochondrion</location>
    </subcellularLocation>
</comment>
<sequence length="456" mass="53952">MSQKQVFPRIRSIYADHYVKGSHRAKHTPRVNRPIRPRVIAWAGPTAFMRDRWYERDSWYKARIQKPEIVPRLHLIDPDRIVETFEERTKVFKAKENDIGFKKRPESVTIERDEEKLEKLARKKQLEIDLDLLKFDHLKIYDHYNIFEDLFMPGVYFNNTQKFGVKYGDTVVVKRGNLLTAADATSEPQIEIESLGSNAYNTVLMLNMDGDGFTAERPNDFDKSQLLHWCIANISDGQKNGETIVPYLPPTPYKGTGYHRIAFILFRHKEKIDFSDIQLKGDHLADRVFRLNRFFKQHENEITPSALNFSQIKYDESVDKTLHQIGMKSPRFFYEWNEPLKPKQIEFPKKAMPFNHYLDMYRPPELVKREMFKKKLERLVHQGKCEKAEYPDIFYPENKKKLPVWQHKELMRENIGSDKYAALYLKNGYKNAVEQAAATEEEEYESFKAQRKETSV</sequence>
<reference evidence="11" key="1">
    <citation type="submission" date="2022-11" db="UniProtKB">
        <authorList>
            <consortium name="WormBaseParasite"/>
        </authorList>
    </citation>
    <scope>IDENTIFICATION</scope>
</reference>
<dbReference type="Gene3D" id="3.90.280.10">
    <property type="entry name" value="PEBP-like"/>
    <property type="match status" value="1"/>
</dbReference>
<dbReference type="WBParaSite" id="PSU_v2.g8219.t1">
    <property type="protein sequence ID" value="PSU_v2.g8219.t1"/>
    <property type="gene ID" value="PSU_v2.g8219"/>
</dbReference>
<evidence type="ECO:0000256" key="5">
    <source>
        <dbReference type="ARBA" id="ARBA00023128"/>
    </source>
</evidence>
<keyword evidence="10" id="KW-1185">Reference proteome</keyword>
<evidence type="ECO:0000313" key="11">
    <source>
        <dbReference type="WBParaSite" id="PSU_v2.g8219.t1"/>
    </source>
</evidence>
<dbReference type="InterPro" id="IPR035810">
    <property type="entry name" value="PEBP_euk"/>
</dbReference>
<evidence type="ECO:0000256" key="6">
    <source>
        <dbReference type="ARBA" id="ARBA00023274"/>
    </source>
</evidence>
<comment type="similarity">
    <text evidence="7">Belongs to the phosphatidylethanolamine-binding protein family. Mitochondrion-specific ribosomal protein mL38 subfamily.</text>
</comment>
<keyword evidence="6" id="KW-0687">Ribonucleoprotein</keyword>
<keyword evidence="3" id="KW-0689">Ribosomal protein</keyword>
<proteinExistence type="inferred from homology"/>
<protein>
    <recommendedName>
        <fullName evidence="8">Large ribosomal subunit protein mL38</fullName>
    </recommendedName>
    <alternativeName>
        <fullName evidence="9">39S ribosomal protein L38, mitochondrial</fullName>
    </alternativeName>
</protein>
<accession>A0A914Z8Q2</accession>
<evidence type="ECO:0000313" key="10">
    <source>
        <dbReference type="Proteomes" id="UP000887577"/>
    </source>
</evidence>
<dbReference type="CDD" id="cd00866">
    <property type="entry name" value="PEBP_euk"/>
    <property type="match status" value="1"/>
</dbReference>
<dbReference type="PANTHER" id="PTHR11362:SF133">
    <property type="entry name" value="LARGE RIBOSOMAL SUBUNIT PROTEIN ML38"/>
    <property type="match status" value="1"/>
</dbReference>
<dbReference type="Pfam" id="PF01161">
    <property type="entry name" value="PBP"/>
    <property type="match status" value="1"/>
</dbReference>
<dbReference type="Proteomes" id="UP000887577">
    <property type="component" value="Unplaced"/>
</dbReference>
<keyword evidence="2" id="KW-0809">Transit peptide</keyword>
<dbReference type="AlphaFoldDB" id="A0A914Z8Q2"/>
<evidence type="ECO:0000256" key="1">
    <source>
        <dbReference type="ARBA" id="ARBA00004173"/>
    </source>
</evidence>
<organism evidence="10 11">
    <name type="scientific">Panagrolaimus superbus</name>
    <dbReference type="NCBI Taxonomy" id="310955"/>
    <lineage>
        <taxon>Eukaryota</taxon>
        <taxon>Metazoa</taxon>
        <taxon>Ecdysozoa</taxon>
        <taxon>Nematoda</taxon>
        <taxon>Chromadorea</taxon>
        <taxon>Rhabditida</taxon>
        <taxon>Tylenchina</taxon>
        <taxon>Panagrolaimomorpha</taxon>
        <taxon>Panagrolaimoidea</taxon>
        <taxon>Panagrolaimidae</taxon>
        <taxon>Panagrolaimus</taxon>
    </lineage>
</organism>
<evidence type="ECO:0000256" key="2">
    <source>
        <dbReference type="ARBA" id="ARBA00022946"/>
    </source>
</evidence>
<keyword evidence="4" id="KW-0175">Coiled coil</keyword>
<evidence type="ECO:0000256" key="3">
    <source>
        <dbReference type="ARBA" id="ARBA00022980"/>
    </source>
</evidence>
<keyword evidence="5" id="KW-0496">Mitochondrion</keyword>
<evidence type="ECO:0000256" key="7">
    <source>
        <dbReference type="ARBA" id="ARBA00038016"/>
    </source>
</evidence>
<dbReference type="SUPFAM" id="SSF49777">
    <property type="entry name" value="PEBP-like"/>
    <property type="match status" value="1"/>
</dbReference>
<dbReference type="InterPro" id="IPR008914">
    <property type="entry name" value="PEBP"/>
</dbReference>
<evidence type="ECO:0000256" key="9">
    <source>
        <dbReference type="ARBA" id="ARBA00041206"/>
    </source>
</evidence>